<reference evidence="2 3" key="1">
    <citation type="submission" date="2017-04" db="EMBL/GenBank/DDBJ databases">
        <title>The whole genome sequencing and assembly of Halobacillus mangrovi strain.</title>
        <authorList>
            <person name="Lee S.-J."/>
            <person name="Park M.-K."/>
            <person name="Kim J.-Y."/>
            <person name="Lee Y.-J."/>
            <person name="Yi H."/>
            <person name="Bahn Y.-S."/>
            <person name="Kim J.F."/>
            <person name="Lee D.-W."/>
        </authorList>
    </citation>
    <scope>NUCLEOTIDE SEQUENCE [LARGE SCALE GENOMIC DNA]</scope>
    <source>
        <strain evidence="2 3">KTB 131</strain>
    </source>
</reference>
<name>A0A1W5ZZ78_9BACI</name>
<gene>
    <name evidence="2" type="ORF">HM131_17535</name>
</gene>
<evidence type="ECO:0000313" key="2">
    <source>
        <dbReference type="EMBL" id="ARI78527.1"/>
    </source>
</evidence>
<dbReference type="KEGG" id="hmn:HM131_17535"/>
<dbReference type="AlphaFoldDB" id="A0A1W5ZZ78"/>
<proteinExistence type="predicted"/>
<protein>
    <recommendedName>
        <fullName evidence="1">Nucleotide modification associated domain-containing protein</fullName>
    </recommendedName>
</protein>
<organism evidence="2 3">
    <name type="scientific">Halobacillus mangrovi</name>
    <dbReference type="NCBI Taxonomy" id="402384"/>
    <lineage>
        <taxon>Bacteria</taxon>
        <taxon>Bacillati</taxon>
        <taxon>Bacillota</taxon>
        <taxon>Bacilli</taxon>
        <taxon>Bacillales</taxon>
        <taxon>Bacillaceae</taxon>
        <taxon>Halobacillus</taxon>
    </lineage>
</organism>
<evidence type="ECO:0000313" key="3">
    <source>
        <dbReference type="Proteomes" id="UP000192527"/>
    </source>
</evidence>
<dbReference type="OrthoDB" id="9772090at2"/>
<dbReference type="EMBL" id="CP020772">
    <property type="protein sequence ID" value="ARI78527.1"/>
    <property type="molecule type" value="Genomic_DNA"/>
</dbReference>
<feature type="domain" description="Nucleotide modification associated" evidence="1">
    <location>
        <begin position="1"/>
        <end position="253"/>
    </location>
</feature>
<evidence type="ECO:0000259" key="1">
    <source>
        <dbReference type="Pfam" id="PF18754"/>
    </source>
</evidence>
<dbReference type="InterPro" id="IPR041135">
    <property type="entry name" value="Nmad3"/>
</dbReference>
<dbReference type="Pfam" id="PF18754">
    <property type="entry name" value="Nmad3"/>
    <property type="match status" value="1"/>
</dbReference>
<accession>A0A1W5ZZ78</accession>
<keyword evidence="3" id="KW-1185">Reference proteome</keyword>
<sequence>MILSRKGFDGSTGGKPSPILGDRLATFHIPRADTDIFYKNLMLTETESYLDIMKDLGINSFSETHLDPDLDSSIWKNRAEGWRGVFGQSGISQGTLHNRNVGPGDLFLFFGWFKQVDKIDGVYRYVPEAPDLHVLFGYLEVNQVIDVNADMEIPKWAEYHPHIQAREELKNKRNAIYVANRNFSKDRKKRGWGTFSYRDELVLTQEGAKNRTEWKIPLCFKDEQTKFTHNIKRWEEKGDGISMQTSGRGDQEMYVSDNKDVVNWAENLILDGLIRS</sequence>
<dbReference type="Proteomes" id="UP000192527">
    <property type="component" value="Chromosome"/>
</dbReference>
<dbReference type="RefSeq" id="WP_085030986.1">
    <property type="nucleotide sequence ID" value="NZ_CP020772.1"/>
</dbReference>